<protein>
    <submittedName>
        <fullName evidence="1">Uncharacterized protein</fullName>
    </submittedName>
</protein>
<accession>A0A6C0B8F9</accession>
<reference evidence="1" key="1">
    <citation type="journal article" date="2020" name="Nature">
        <title>Giant virus diversity and host interactions through global metagenomics.</title>
        <authorList>
            <person name="Schulz F."/>
            <person name="Roux S."/>
            <person name="Paez-Espino D."/>
            <person name="Jungbluth S."/>
            <person name="Walsh D.A."/>
            <person name="Denef V.J."/>
            <person name="McMahon K.D."/>
            <person name="Konstantinidis K.T."/>
            <person name="Eloe-Fadrosh E.A."/>
            <person name="Kyrpides N.C."/>
            <person name="Woyke T."/>
        </authorList>
    </citation>
    <scope>NUCLEOTIDE SEQUENCE</scope>
    <source>
        <strain evidence="1">GVMAG-M-3300010158-55</strain>
    </source>
</reference>
<organism evidence="1">
    <name type="scientific">viral metagenome</name>
    <dbReference type="NCBI Taxonomy" id="1070528"/>
    <lineage>
        <taxon>unclassified sequences</taxon>
        <taxon>metagenomes</taxon>
        <taxon>organismal metagenomes</taxon>
    </lineage>
</organism>
<name>A0A6C0B8F9_9ZZZZ</name>
<dbReference type="AlphaFoldDB" id="A0A6C0B8F9"/>
<sequence>MFRSISQPPLPPKLVRSTNKDSINKNKCVPIPRVHRPLVWSTPEKPEYMSIFAKSPTSPEPLTAPLVPKGILPDSSYPVHAHVALRELCQDLQYAFSEVELLWSRQENQFRWDVRTTDEDKTKMETGIDVRVFSEEERLCVHFQVHYGENWYAHELIDQISMKLPVNMSESIHPWKKGFDEQLGGGYLS</sequence>
<proteinExistence type="predicted"/>
<evidence type="ECO:0000313" key="1">
    <source>
        <dbReference type="EMBL" id="QHS88525.1"/>
    </source>
</evidence>
<dbReference type="EMBL" id="MN739098">
    <property type="protein sequence ID" value="QHS88525.1"/>
    <property type="molecule type" value="Genomic_DNA"/>
</dbReference>